<evidence type="ECO:0000259" key="3">
    <source>
        <dbReference type="Pfam" id="PF01266"/>
    </source>
</evidence>
<comment type="caution">
    <text evidence="4">The sequence shown here is derived from an EMBL/GenBank/DDBJ whole genome shotgun (WGS) entry which is preliminary data.</text>
</comment>
<keyword evidence="1" id="KW-0560">Oxidoreductase</keyword>
<reference evidence="4 5" key="1">
    <citation type="journal article" date="2019" name="Microorganisms">
        <title>Genome Insights into the Novel Species Microvirga brassicacearum, a Rapeseed Endophyte with Biotechnological Potential.</title>
        <authorList>
            <person name="Jimenez-Gomez A."/>
            <person name="Saati-Santamaria Z."/>
            <person name="Igual J.M."/>
            <person name="Rivas R."/>
            <person name="Mateos P.F."/>
            <person name="Garcia-Fraile P."/>
        </authorList>
    </citation>
    <scope>NUCLEOTIDE SEQUENCE [LARGE SCALE GENOMIC DNA]</scope>
    <source>
        <strain evidence="4 5">CDVBN77</strain>
    </source>
</reference>
<gene>
    <name evidence="4" type="ORF">FEZ63_12475</name>
</gene>
<organism evidence="4 5">
    <name type="scientific">Microvirga brassicacearum</name>
    <dbReference type="NCBI Taxonomy" id="2580413"/>
    <lineage>
        <taxon>Bacteria</taxon>
        <taxon>Pseudomonadati</taxon>
        <taxon>Pseudomonadota</taxon>
        <taxon>Alphaproteobacteria</taxon>
        <taxon>Hyphomicrobiales</taxon>
        <taxon>Methylobacteriaceae</taxon>
        <taxon>Microvirga</taxon>
    </lineage>
</organism>
<proteinExistence type="predicted"/>
<protein>
    <submittedName>
        <fullName evidence="4">FAD-binding oxidoreductase</fullName>
    </submittedName>
</protein>
<feature type="region of interest" description="Disordered" evidence="2">
    <location>
        <begin position="1"/>
        <end position="25"/>
    </location>
</feature>
<dbReference type="Proteomes" id="UP000325684">
    <property type="component" value="Unassembled WGS sequence"/>
</dbReference>
<name>A0A5N3PAQ7_9HYPH</name>
<dbReference type="GO" id="GO:0016491">
    <property type="term" value="F:oxidoreductase activity"/>
    <property type="evidence" value="ECO:0007669"/>
    <property type="project" value="UniProtKB-KW"/>
</dbReference>
<dbReference type="InterPro" id="IPR006076">
    <property type="entry name" value="FAD-dep_OxRdtase"/>
</dbReference>
<dbReference type="OrthoDB" id="9805337at2"/>
<feature type="non-terminal residue" evidence="4">
    <location>
        <position position="1"/>
    </location>
</feature>
<evidence type="ECO:0000256" key="2">
    <source>
        <dbReference type="SAM" id="MobiDB-lite"/>
    </source>
</evidence>
<accession>A0A5N3PAQ7</accession>
<evidence type="ECO:0000313" key="5">
    <source>
        <dbReference type="Proteomes" id="UP000325684"/>
    </source>
</evidence>
<dbReference type="PANTHER" id="PTHR13847">
    <property type="entry name" value="SARCOSINE DEHYDROGENASE-RELATED"/>
    <property type="match status" value="1"/>
</dbReference>
<dbReference type="Gene3D" id="3.50.50.60">
    <property type="entry name" value="FAD/NAD(P)-binding domain"/>
    <property type="match status" value="1"/>
</dbReference>
<sequence length="75" mass="7985">GLNTGGGREWMGFRPSMPDSKPVIGRSPHHPNAFFAFGHGHLGLTQGATTGRLVGELAAGEPTTIDLAPFRIDRF</sequence>
<evidence type="ECO:0000256" key="1">
    <source>
        <dbReference type="ARBA" id="ARBA00023002"/>
    </source>
</evidence>
<dbReference type="GO" id="GO:0005737">
    <property type="term" value="C:cytoplasm"/>
    <property type="evidence" value="ECO:0007669"/>
    <property type="project" value="TreeGrafter"/>
</dbReference>
<dbReference type="AlphaFoldDB" id="A0A5N3PAQ7"/>
<dbReference type="RefSeq" id="WP_150944886.1">
    <property type="nucleotide sequence ID" value="NZ_VCMV01000016.1"/>
</dbReference>
<dbReference type="InterPro" id="IPR036188">
    <property type="entry name" value="FAD/NAD-bd_sf"/>
</dbReference>
<evidence type="ECO:0000313" key="4">
    <source>
        <dbReference type="EMBL" id="KAB0266784.1"/>
    </source>
</evidence>
<dbReference type="PANTHER" id="PTHR13847:SF289">
    <property type="entry name" value="GLYCINE OXIDASE"/>
    <property type="match status" value="1"/>
</dbReference>
<dbReference type="SUPFAM" id="SSF51905">
    <property type="entry name" value="FAD/NAD(P)-binding domain"/>
    <property type="match status" value="1"/>
</dbReference>
<dbReference type="EMBL" id="VCMV01000016">
    <property type="protein sequence ID" value="KAB0266784.1"/>
    <property type="molecule type" value="Genomic_DNA"/>
</dbReference>
<feature type="domain" description="FAD dependent oxidoreductase" evidence="3">
    <location>
        <begin position="8"/>
        <end position="57"/>
    </location>
</feature>
<keyword evidence="5" id="KW-1185">Reference proteome</keyword>
<dbReference type="Pfam" id="PF01266">
    <property type="entry name" value="DAO"/>
    <property type="match status" value="1"/>
</dbReference>